<dbReference type="AlphaFoldDB" id="A0A3D9BXT4"/>
<evidence type="ECO:0000256" key="2">
    <source>
        <dbReference type="SAM" id="Phobius"/>
    </source>
</evidence>
<feature type="compositionally biased region" description="Low complexity" evidence="1">
    <location>
        <begin position="102"/>
        <end position="112"/>
    </location>
</feature>
<proteinExistence type="predicted"/>
<keyword evidence="2" id="KW-0812">Transmembrane</keyword>
<keyword evidence="4" id="KW-1185">Reference proteome</keyword>
<feature type="region of interest" description="Disordered" evidence="1">
    <location>
        <begin position="87"/>
        <end position="112"/>
    </location>
</feature>
<dbReference type="EMBL" id="QOHR01000002">
    <property type="protein sequence ID" value="REC58343.1"/>
    <property type="molecule type" value="Genomic_DNA"/>
</dbReference>
<feature type="region of interest" description="Disordered" evidence="1">
    <location>
        <begin position="28"/>
        <end position="55"/>
    </location>
</feature>
<gene>
    <name evidence="3" type="ORF">DRV84_01890</name>
</gene>
<sequence length="112" mass="12068">MTGGYAPLLLLASGALLGALAVLGIRQRRSRRRADTAGADAPSGAPADPAQTGRTERIEQDIAQMRADLDLLVTDYVVQRAADLVETGFHEEKRSRARRRASTAGRTSSKRH</sequence>
<name>A0A3D9BXT4_9RHOB</name>
<dbReference type="Proteomes" id="UP000257131">
    <property type="component" value="Unassembled WGS sequence"/>
</dbReference>
<dbReference type="RefSeq" id="WP_115978064.1">
    <property type="nucleotide sequence ID" value="NZ_QOHR01000002.1"/>
</dbReference>
<keyword evidence="2" id="KW-1133">Transmembrane helix</keyword>
<feature type="compositionally biased region" description="Low complexity" evidence="1">
    <location>
        <begin position="36"/>
        <end position="50"/>
    </location>
</feature>
<comment type="caution">
    <text evidence="3">The sequence shown here is derived from an EMBL/GenBank/DDBJ whole genome shotgun (WGS) entry which is preliminary data.</text>
</comment>
<protein>
    <submittedName>
        <fullName evidence="3">Uncharacterized protein</fullName>
    </submittedName>
</protein>
<evidence type="ECO:0000256" key="1">
    <source>
        <dbReference type="SAM" id="MobiDB-lite"/>
    </source>
</evidence>
<organism evidence="3 4">
    <name type="scientific">Rhodosalinus sediminis</name>
    <dbReference type="NCBI Taxonomy" id="1940533"/>
    <lineage>
        <taxon>Bacteria</taxon>
        <taxon>Pseudomonadati</taxon>
        <taxon>Pseudomonadota</taxon>
        <taxon>Alphaproteobacteria</taxon>
        <taxon>Rhodobacterales</taxon>
        <taxon>Paracoccaceae</taxon>
        <taxon>Rhodosalinus</taxon>
    </lineage>
</organism>
<reference evidence="3 4" key="1">
    <citation type="journal article" date="2017" name="Int. J. Syst. Evol. Microbiol.">
        <title>Rhodosalinus sediminis gen. nov., sp. nov., isolated from marine saltern.</title>
        <authorList>
            <person name="Guo L.Y."/>
            <person name="Ling S.K."/>
            <person name="Li C.M."/>
            <person name="Chen G.J."/>
            <person name="Du Z.J."/>
        </authorList>
    </citation>
    <scope>NUCLEOTIDE SEQUENCE [LARGE SCALE GENOMIC DNA]</scope>
    <source>
        <strain evidence="3 4">WDN1C137</strain>
    </source>
</reference>
<evidence type="ECO:0000313" key="4">
    <source>
        <dbReference type="Proteomes" id="UP000257131"/>
    </source>
</evidence>
<evidence type="ECO:0000313" key="3">
    <source>
        <dbReference type="EMBL" id="REC58343.1"/>
    </source>
</evidence>
<accession>A0A3D9BXT4</accession>
<keyword evidence="2" id="KW-0472">Membrane</keyword>
<feature type="transmembrane region" description="Helical" evidence="2">
    <location>
        <begin position="6"/>
        <end position="25"/>
    </location>
</feature>